<dbReference type="RefSeq" id="WP_267848519.1">
    <property type="nucleotide sequence ID" value="NZ_JAPMXC010000005.1"/>
</dbReference>
<feature type="domain" description="Helix-hairpin-helix DNA-binding motif class 1" evidence="2">
    <location>
        <begin position="30"/>
        <end position="49"/>
    </location>
</feature>
<dbReference type="Gene3D" id="1.10.150.280">
    <property type="entry name" value="AF1531-like domain"/>
    <property type="match status" value="1"/>
</dbReference>
<feature type="domain" description="Helix-hairpin-helix DNA-binding motif class 1" evidence="2">
    <location>
        <begin position="61"/>
        <end position="80"/>
    </location>
</feature>
<name>A0ABT3ZPZ2_9BURK</name>
<proteinExistence type="predicted"/>
<dbReference type="InterPro" id="IPR051675">
    <property type="entry name" value="Endo/Exo/Phosphatase_dom_1"/>
</dbReference>
<gene>
    <name evidence="3" type="ORF">OVY01_15745</name>
</gene>
<keyword evidence="4" id="KW-1185">Reference proteome</keyword>
<keyword evidence="1" id="KW-0732">Signal</keyword>
<dbReference type="SUPFAM" id="SSF47781">
    <property type="entry name" value="RuvA domain 2-like"/>
    <property type="match status" value="1"/>
</dbReference>
<reference evidence="3" key="1">
    <citation type="submission" date="2022-11" db="EMBL/GenBank/DDBJ databases">
        <title>Robbsia betulipollinis sp. nov., isolated from pollen of birch (Betula pendula).</title>
        <authorList>
            <person name="Shi H."/>
            <person name="Ambika Manirajan B."/>
            <person name="Ratering S."/>
            <person name="Geissler-Plaum R."/>
            <person name="Schnell S."/>
        </authorList>
    </citation>
    <scope>NUCLEOTIDE SEQUENCE</scope>
    <source>
        <strain evidence="3">Bb-Pol-6</strain>
    </source>
</reference>
<feature type="chain" id="PRO_5045682063" evidence="1">
    <location>
        <begin position="22"/>
        <end position="88"/>
    </location>
</feature>
<comment type="caution">
    <text evidence="3">The sequence shown here is derived from an EMBL/GenBank/DDBJ whole genome shotgun (WGS) entry which is preliminary data.</text>
</comment>
<protein>
    <submittedName>
        <fullName evidence="3">Helix-hairpin-helix domain-containing protein</fullName>
    </submittedName>
</protein>
<dbReference type="EMBL" id="JAPMXC010000005">
    <property type="protein sequence ID" value="MCY0388636.1"/>
    <property type="molecule type" value="Genomic_DNA"/>
</dbReference>
<feature type="signal peptide" evidence="1">
    <location>
        <begin position="1"/>
        <end position="21"/>
    </location>
</feature>
<dbReference type="SMART" id="SM00278">
    <property type="entry name" value="HhH1"/>
    <property type="match status" value="2"/>
</dbReference>
<dbReference type="PANTHER" id="PTHR21180">
    <property type="entry name" value="ENDONUCLEASE/EXONUCLEASE/PHOSPHATASE FAMILY DOMAIN-CONTAINING PROTEIN 1"/>
    <property type="match status" value="1"/>
</dbReference>
<evidence type="ECO:0000256" key="1">
    <source>
        <dbReference type="SAM" id="SignalP"/>
    </source>
</evidence>
<accession>A0ABT3ZPZ2</accession>
<dbReference type="Proteomes" id="UP001082899">
    <property type="component" value="Unassembled WGS sequence"/>
</dbReference>
<dbReference type="InterPro" id="IPR003583">
    <property type="entry name" value="Hlx-hairpin-Hlx_DNA-bd_motif"/>
</dbReference>
<dbReference type="InterPro" id="IPR010994">
    <property type="entry name" value="RuvA_2-like"/>
</dbReference>
<evidence type="ECO:0000313" key="4">
    <source>
        <dbReference type="Proteomes" id="UP001082899"/>
    </source>
</evidence>
<organism evidence="3 4">
    <name type="scientific">Robbsia betulipollinis</name>
    <dbReference type="NCBI Taxonomy" id="2981849"/>
    <lineage>
        <taxon>Bacteria</taxon>
        <taxon>Pseudomonadati</taxon>
        <taxon>Pseudomonadota</taxon>
        <taxon>Betaproteobacteria</taxon>
        <taxon>Burkholderiales</taxon>
        <taxon>Burkholderiaceae</taxon>
        <taxon>Robbsia</taxon>
    </lineage>
</organism>
<dbReference type="Pfam" id="PF12836">
    <property type="entry name" value="HHH_3"/>
    <property type="match status" value="1"/>
</dbReference>
<evidence type="ECO:0000259" key="2">
    <source>
        <dbReference type="SMART" id="SM00278"/>
    </source>
</evidence>
<evidence type="ECO:0000313" key="3">
    <source>
        <dbReference type="EMBL" id="MCY0388636.1"/>
    </source>
</evidence>
<sequence length="88" mass="9140">MFKNVVATAVLCFAALSAAHAVDINSADREALTSIKGIGSVTAQTIVAEREANGAFTDAKDLAARVRGIGEKMAKRFTEGGLTFGPKL</sequence>
<dbReference type="PANTHER" id="PTHR21180:SF32">
    <property type="entry name" value="ENDONUCLEASE_EXONUCLEASE_PHOSPHATASE FAMILY DOMAIN-CONTAINING PROTEIN 1"/>
    <property type="match status" value="1"/>
</dbReference>